<gene>
    <name evidence="14" type="ORF">GR183_00515</name>
</gene>
<dbReference type="GO" id="GO:0030366">
    <property type="term" value="F:molybdopterin synthase activity"/>
    <property type="evidence" value="ECO:0007669"/>
    <property type="project" value="UniProtKB-EC"/>
</dbReference>
<keyword evidence="15" id="KW-1185">Reference proteome</keyword>
<evidence type="ECO:0000313" key="14">
    <source>
        <dbReference type="EMBL" id="MXN63372.1"/>
    </source>
</evidence>
<comment type="caution">
    <text evidence="14">The sequence shown here is derived from an EMBL/GenBank/DDBJ whole genome shotgun (WGS) entry which is preliminary data.</text>
</comment>
<proteinExistence type="inferred from homology"/>
<dbReference type="Proteomes" id="UP000433101">
    <property type="component" value="Unassembled WGS sequence"/>
</dbReference>
<dbReference type="EMBL" id="WUMV01000001">
    <property type="protein sequence ID" value="MXN63372.1"/>
    <property type="molecule type" value="Genomic_DNA"/>
</dbReference>
<comment type="catalytic activity">
    <reaction evidence="12">
        <text>2 [molybdopterin-synthase sulfur-carrier protein]-C-terminal-Gly-aminoethanethioate + cyclic pyranopterin phosphate + H2O = molybdopterin + 2 [molybdopterin-synthase sulfur-carrier protein]-C-terminal Gly-Gly + 2 H(+)</text>
        <dbReference type="Rhea" id="RHEA:26333"/>
        <dbReference type="Rhea" id="RHEA-COMP:12202"/>
        <dbReference type="Rhea" id="RHEA-COMP:19907"/>
        <dbReference type="ChEBI" id="CHEBI:15377"/>
        <dbReference type="ChEBI" id="CHEBI:15378"/>
        <dbReference type="ChEBI" id="CHEBI:58698"/>
        <dbReference type="ChEBI" id="CHEBI:59648"/>
        <dbReference type="ChEBI" id="CHEBI:90778"/>
        <dbReference type="ChEBI" id="CHEBI:232372"/>
        <dbReference type="EC" id="2.8.1.12"/>
    </reaction>
</comment>
<sequence length="163" mass="17964">MDTKAQSGERIIPLVRVQAEDFDVTAEVARLCEGRRDIGAVVTFTGLCRDEDGRLSALELEHYPGMAEDEIGRIAREGAERWPLTGLTVIHRHGKIAPGANIVLVVAASRHRRAAFEAADFMMDFLKTRAPFWKKEHMADSGSGGWVEAKTADDDDAARWSDG</sequence>
<evidence type="ECO:0000256" key="13">
    <source>
        <dbReference type="SAM" id="MobiDB-lite"/>
    </source>
</evidence>
<evidence type="ECO:0000256" key="11">
    <source>
        <dbReference type="ARBA" id="ARBA00032474"/>
    </source>
</evidence>
<evidence type="ECO:0000256" key="4">
    <source>
        <dbReference type="ARBA" id="ARBA00013858"/>
    </source>
</evidence>
<evidence type="ECO:0000256" key="3">
    <source>
        <dbReference type="ARBA" id="ARBA00011950"/>
    </source>
</evidence>
<comment type="similarity">
    <text evidence="2">Belongs to the MoaE family.</text>
</comment>
<evidence type="ECO:0000256" key="2">
    <source>
        <dbReference type="ARBA" id="ARBA00005426"/>
    </source>
</evidence>
<dbReference type="InterPro" id="IPR036563">
    <property type="entry name" value="MoaE_sf"/>
</dbReference>
<name>A0A7X3LQR8_9HYPH</name>
<accession>A0A7X3LQR8</accession>
<dbReference type="RefSeq" id="WP_160773633.1">
    <property type="nucleotide sequence ID" value="NZ_WUMV01000001.1"/>
</dbReference>
<evidence type="ECO:0000256" key="12">
    <source>
        <dbReference type="ARBA" id="ARBA00049878"/>
    </source>
</evidence>
<dbReference type="PANTHER" id="PTHR23404">
    <property type="entry name" value="MOLYBDOPTERIN SYNTHASE RELATED"/>
    <property type="match status" value="1"/>
</dbReference>
<comment type="pathway">
    <text evidence="1">Cofactor biosynthesis; molybdopterin biosynthesis.</text>
</comment>
<dbReference type="InterPro" id="IPR003448">
    <property type="entry name" value="Mopterin_biosynth_MoaE"/>
</dbReference>
<evidence type="ECO:0000256" key="8">
    <source>
        <dbReference type="ARBA" id="ARBA00029745"/>
    </source>
</evidence>
<comment type="function">
    <text evidence="6">Converts molybdopterin precursor Z into molybdopterin. This requires the incorporation of two sulfur atoms into precursor Z to generate a dithiolene group. The sulfur is provided by MoaD.</text>
</comment>
<dbReference type="UniPathway" id="UPA00344"/>
<evidence type="ECO:0000256" key="9">
    <source>
        <dbReference type="ARBA" id="ARBA00030407"/>
    </source>
</evidence>
<evidence type="ECO:0000256" key="6">
    <source>
        <dbReference type="ARBA" id="ARBA00025448"/>
    </source>
</evidence>
<evidence type="ECO:0000313" key="15">
    <source>
        <dbReference type="Proteomes" id="UP000433101"/>
    </source>
</evidence>
<dbReference type="EC" id="2.8.1.12" evidence="3"/>
<dbReference type="SUPFAM" id="SSF54690">
    <property type="entry name" value="Molybdopterin synthase subunit MoaE"/>
    <property type="match status" value="1"/>
</dbReference>
<evidence type="ECO:0000256" key="5">
    <source>
        <dbReference type="ARBA" id="ARBA00023150"/>
    </source>
</evidence>
<evidence type="ECO:0000256" key="1">
    <source>
        <dbReference type="ARBA" id="ARBA00005046"/>
    </source>
</evidence>
<organism evidence="14 15">
    <name type="scientific">Stappia sediminis</name>
    <dbReference type="NCBI Taxonomy" id="2692190"/>
    <lineage>
        <taxon>Bacteria</taxon>
        <taxon>Pseudomonadati</taxon>
        <taxon>Pseudomonadota</taxon>
        <taxon>Alphaproteobacteria</taxon>
        <taxon>Hyphomicrobiales</taxon>
        <taxon>Stappiaceae</taxon>
        <taxon>Stappia</taxon>
    </lineage>
</organism>
<feature type="region of interest" description="Disordered" evidence="13">
    <location>
        <begin position="138"/>
        <end position="163"/>
    </location>
</feature>
<evidence type="ECO:0000256" key="10">
    <source>
        <dbReference type="ARBA" id="ARBA00030781"/>
    </source>
</evidence>
<dbReference type="AlphaFoldDB" id="A0A7X3LQR8"/>
<keyword evidence="5" id="KW-0501">Molybdenum cofactor biosynthesis</keyword>
<evidence type="ECO:0000256" key="7">
    <source>
        <dbReference type="ARBA" id="ARBA00026066"/>
    </source>
</evidence>
<reference evidence="14 15" key="1">
    <citation type="submission" date="2019-12" db="EMBL/GenBank/DDBJ databases">
        <authorList>
            <person name="Li M."/>
        </authorList>
    </citation>
    <scope>NUCLEOTIDE SEQUENCE [LARGE SCALE GENOMIC DNA]</scope>
    <source>
        <strain evidence="14 15">GBMRC 2046</strain>
    </source>
</reference>
<dbReference type="GO" id="GO:0006777">
    <property type="term" value="P:Mo-molybdopterin cofactor biosynthetic process"/>
    <property type="evidence" value="ECO:0007669"/>
    <property type="project" value="UniProtKB-KW"/>
</dbReference>
<dbReference type="CDD" id="cd00756">
    <property type="entry name" value="MoaE"/>
    <property type="match status" value="1"/>
</dbReference>
<protein>
    <recommendedName>
        <fullName evidence="4">Molybdopterin synthase catalytic subunit</fullName>
        <ecNumber evidence="3">2.8.1.12</ecNumber>
    </recommendedName>
    <alternativeName>
        <fullName evidence="10">MPT synthase subunit 2</fullName>
    </alternativeName>
    <alternativeName>
        <fullName evidence="8">Molybdenum cofactor biosynthesis protein E</fullName>
    </alternativeName>
    <alternativeName>
        <fullName evidence="9">Molybdopterin-converting factor large subunit</fullName>
    </alternativeName>
    <alternativeName>
        <fullName evidence="11">Molybdopterin-converting factor subunit 2</fullName>
    </alternativeName>
</protein>
<dbReference type="Pfam" id="PF02391">
    <property type="entry name" value="MoaE"/>
    <property type="match status" value="1"/>
</dbReference>
<comment type="subunit">
    <text evidence="7">Heterotetramer of 2 MoaD subunits and 2 MoaE subunits. Also stable as homodimer. The enzyme changes between these two forms during catalysis.</text>
</comment>
<dbReference type="Gene3D" id="3.90.1170.40">
    <property type="entry name" value="Molybdopterin biosynthesis MoaE subunit"/>
    <property type="match status" value="1"/>
</dbReference>